<sequence length="193" mass="22405">MDDMFNEKSGNTIISVELEPKDYFWFALHYLKRMYRFILFSIFLFLLGIYTIIEKGLSLKLIILFLPFIFIILILLSPLYTGKHNAAKHGKRTYTIHENGLSFISEEIEGSFKWSAIVKVLKTKRYIYLFLSSNSALIFPTRIFSGEQLTVFEGFIPSNSKGKQKSKISTLNKIRLVVFLFFISLMVLGVFLN</sequence>
<dbReference type="EMBL" id="BMHB01000004">
    <property type="protein sequence ID" value="GGI17985.1"/>
    <property type="molecule type" value="Genomic_DNA"/>
</dbReference>
<name>A0A8J3ASR5_9BACI</name>
<feature type="transmembrane region" description="Helical" evidence="1">
    <location>
        <begin position="174"/>
        <end position="192"/>
    </location>
</feature>
<feature type="transmembrane region" description="Helical" evidence="1">
    <location>
        <begin position="34"/>
        <end position="53"/>
    </location>
</feature>
<evidence type="ECO:0000313" key="3">
    <source>
        <dbReference type="EMBL" id="GGI17985.1"/>
    </source>
</evidence>
<feature type="transmembrane region" description="Helical" evidence="1">
    <location>
        <begin position="59"/>
        <end position="82"/>
    </location>
</feature>
<dbReference type="RefSeq" id="WP_158093316.1">
    <property type="nucleotide sequence ID" value="NZ_BMHB01000004.1"/>
</dbReference>
<proteinExistence type="predicted"/>
<feature type="domain" description="YcxB-like C-terminal" evidence="2">
    <location>
        <begin position="97"/>
        <end position="153"/>
    </location>
</feature>
<dbReference type="AlphaFoldDB" id="A0A8J3ASR5"/>
<accession>A0A8J3ASR5</accession>
<evidence type="ECO:0000256" key="1">
    <source>
        <dbReference type="SAM" id="Phobius"/>
    </source>
</evidence>
<keyword evidence="1" id="KW-0472">Membrane</keyword>
<dbReference type="Pfam" id="PF14317">
    <property type="entry name" value="YcxB"/>
    <property type="match status" value="1"/>
</dbReference>
<reference evidence="4" key="1">
    <citation type="journal article" date="2019" name="Int. J. Syst. Evol. Microbiol.">
        <title>The Global Catalogue of Microorganisms (GCM) 10K type strain sequencing project: providing services to taxonomists for standard genome sequencing and annotation.</title>
        <authorList>
            <consortium name="The Broad Institute Genomics Platform"/>
            <consortium name="The Broad Institute Genome Sequencing Center for Infectious Disease"/>
            <person name="Wu L."/>
            <person name="Ma J."/>
        </authorList>
    </citation>
    <scope>NUCLEOTIDE SEQUENCE [LARGE SCALE GENOMIC DNA]</scope>
    <source>
        <strain evidence="4">CGMCC 1.14993</strain>
    </source>
</reference>
<dbReference type="Proteomes" id="UP000626244">
    <property type="component" value="Unassembled WGS sequence"/>
</dbReference>
<evidence type="ECO:0000313" key="4">
    <source>
        <dbReference type="Proteomes" id="UP000626244"/>
    </source>
</evidence>
<keyword evidence="4" id="KW-1185">Reference proteome</keyword>
<evidence type="ECO:0000259" key="2">
    <source>
        <dbReference type="Pfam" id="PF14317"/>
    </source>
</evidence>
<comment type="caution">
    <text evidence="3">The sequence shown here is derived from an EMBL/GenBank/DDBJ whole genome shotgun (WGS) entry which is preliminary data.</text>
</comment>
<organism evidence="3 4">
    <name type="scientific">Gottfriedia solisilvae</name>
    <dbReference type="NCBI Taxonomy" id="1516104"/>
    <lineage>
        <taxon>Bacteria</taxon>
        <taxon>Bacillati</taxon>
        <taxon>Bacillota</taxon>
        <taxon>Bacilli</taxon>
        <taxon>Bacillales</taxon>
        <taxon>Bacillaceae</taxon>
        <taxon>Gottfriedia</taxon>
    </lineage>
</organism>
<gene>
    <name evidence="3" type="ORF">GCM10007380_40670</name>
</gene>
<keyword evidence="1" id="KW-0812">Transmembrane</keyword>
<dbReference type="InterPro" id="IPR025588">
    <property type="entry name" value="YcxB-like_C"/>
</dbReference>
<dbReference type="OrthoDB" id="2866610at2"/>
<protein>
    <recommendedName>
        <fullName evidence="2">YcxB-like C-terminal domain-containing protein</fullName>
    </recommendedName>
</protein>
<keyword evidence="1" id="KW-1133">Transmembrane helix</keyword>